<name>I8UIC6_9BACL</name>
<dbReference type="InterPro" id="IPR012337">
    <property type="entry name" value="RNaseH-like_sf"/>
</dbReference>
<dbReference type="PANTHER" id="PTHR38462">
    <property type="entry name" value="EXONUCLEASE-LIKE PROTEIN"/>
    <property type="match status" value="1"/>
</dbReference>
<dbReference type="STRING" id="1196324.A374_03704"/>
<dbReference type="GO" id="GO:0003676">
    <property type="term" value="F:nucleic acid binding"/>
    <property type="evidence" value="ECO:0007669"/>
    <property type="project" value="InterPro"/>
</dbReference>
<dbReference type="Proteomes" id="UP000004080">
    <property type="component" value="Unassembled WGS sequence"/>
</dbReference>
<feature type="domain" description="YprB ribonuclease H-like" evidence="3">
    <location>
        <begin position="101"/>
        <end position="271"/>
    </location>
</feature>
<dbReference type="OrthoDB" id="9790530at2"/>
<organism evidence="4 5">
    <name type="scientific">Fictibacillus macauensis ZFHKF-1</name>
    <dbReference type="NCBI Taxonomy" id="1196324"/>
    <lineage>
        <taxon>Bacteria</taxon>
        <taxon>Bacillati</taxon>
        <taxon>Bacillota</taxon>
        <taxon>Bacilli</taxon>
        <taxon>Bacillales</taxon>
        <taxon>Fictibacillaceae</taxon>
        <taxon>Fictibacillus</taxon>
    </lineage>
</organism>
<evidence type="ECO:0000313" key="5">
    <source>
        <dbReference type="Proteomes" id="UP000004080"/>
    </source>
</evidence>
<gene>
    <name evidence="4" type="ORF">A374_03704</name>
</gene>
<feature type="coiled-coil region" evidence="1">
    <location>
        <begin position="391"/>
        <end position="418"/>
    </location>
</feature>
<proteinExistence type="predicted"/>
<dbReference type="EMBL" id="AKKV01000020">
    <property type="protein sequence ID" value="EIT86645.1"/>
    <property type="molecule type" value="Genomic_DNA"/>
</dbReference>
<dbReference type="PATRIC" id="fig|1196324.3.peg.750"/>
<dbReference type="RefSeq" id="WP_007200840.1">
    <property type="nucleotide sequence ID" value="NZ_AKKV01000020.1"/>
</dbReference>
<feature type="region of interest" description="Disordered" evidence="2">
    <location>
        <begin position="16"/>
        <end position="35"/>
    </location>
</feature>
<sequence length="418" mass="48664">MLKAKLHTFKKHLIKEQEADSPPIPEEVENGSQHEETWKSFHTTPYQYEDEACLIREVAYPLQTKWGRYTFSELAPVLEGWRTLRSEHPLSSGALEAEDLLFFDTETTGLSSGAGHSIFLLGSSQVRDQKVNVRQYLLQGPGSEVAMYHYFLHHVKGLKNLVTYNGKAFDWPQVKTRHTLLRQFVPSLPAFGHFDLLHGSRRLWRDTLPSVRLAAVEEAILQIKRKHDVPGYLAPMLYFQYVKEQDPELIQGVMTHNEWDVLSLITLYIHLSYILQDAIPLSVKEQFEAARWFEAVGESHLARIRYEALLTQEHSLRRTVTKALAALLKKEKEGEQACRLWEELCQEEQHDSDVFIEVAKWYEHHGKDPEKALLYAQQGYAIYKSTRRIVRRIDEQERSAFEKRIERLKKKVATSKER</sequence>
<comment type="caution">
    <text evidence="4">The sequence shown here is derived from an EMBL/GenBank/DDBJ whole genome shotgun (WGS) entry which is preliminary data.</text>
</comment>
<evidence type="ECO:0000259" key="3">
    <source>
        <dbReference type="Pfam" id="PF13482"/>
    </source>
</evidence>
<dbReference type="AlphaFoldDB" id="I8UIC6"/>
<dbReference type="Pfam" id="PF13482">
    <property type="entry name" value="RNase_H_2"/>
    <property type="match status" value="1"/>
</dbReference>
<keyword evidence="1" id="KW-0175">Coiled coil</keyword>
<reference evidence="4 5" key="1">
    <citation type="journal article" date="2012" name="J. Bacteriol.">
        <title>Genome of Bacillus macauensis ZFHKF-1, a Long-Chain-Forming Bacterium.</title>
        <authorList>
            <person name="Cai L."/>
            <person name="Zhang T."/>
        </authorList>
    </citation>
    <scope>NUCLEOTIDE SEQUENCE [LARGE SCALE GENOMIC DNA]</scope>
    <source>
        <strain evidence="4 5">ZFHKF-1</strain>
    </source>
</reference>
<evidence type="ECO:0000313" key="4">
    <source>
        <dbReference type="EMBL" id="EIT86645.1"/>
    </source>
</evidence>
<keyword evidence="5" id="KW-1185">Reference proteome</keyword>
<dbReference type="InterPro" id="IPR038720">
    <property type="entry name" value="YprB_RNase_H-like_dom"/>
</dbReference>
<evidence type="ECO:0000256" key="2">
    <source>
        <dbReference type="SAM" id="MobiDB-lite"/>
    </source>
</evidence>
<dbReference type="eggNOG" id="COG3359">
    <property type="taxonomic scope" value="Bacteria"/>
</dbReference>
<dbReference type="SUPFAM" id="SSF53098">
    <property type="entry name" value="Ribonuclease H-like"/>
    <property type="match status" value="1"/>
</dbReference>
<dbReference type="InterPro" id="IPR036397">
    <property type="entry name" value="RNaseH_sf"/>
</dbReference>
<dbReference type="Gene3D" id="3.30.420.10">
    <property type="entry name" value="Ribonuclease H-like superfamily/Ribonuclease H"/>
    <property type="match status" value="1"/>
</dbReference>
<protein>
    <recommendedName>
        <fullName evidence="3">YprB ribonuclease H-like domain-containing protein</fullName>
    </recommendedName>
</protein>
<accession>I8UIC6</accession>
<evidence type="ECO:0000256" key="1">
    <source>
        <dbReference type="SAM" id="Coils"/>
    </source>
</evidence>
<dbReference type="PANTHER" id="PTHR38462:SF1">
    <property type="entry name" value="YPRB RIBONUCLEASE H-LIKE DOMAIN-CONTAINING PROTEIN"/>
    <property type="match status" value="1"/>
</dbReference>